<keyword evidence="2" id="KW-1185">Reference proteome</keyword>
<evidence type="ECO:0000313" key="2">
    <source>
        <dbReference type="Proteomes" id="UP001215598"/>
    </source>
</evidence>
<dbReference type="Proteomes" id="UP001215598">
    <property type="component" value="Unassembled WGS sequence"/>
</dbReference>
<dbReference type="EMBL" id="JARKIB010000012">
    <property type="protein sequence ID" value="KAJ7774050.1"/>
    <property type="molecule type" value="Genomic_DNA"/>
</dbReference>
<comment type="caution">
    <text evidence="1">The sequence shown here is derived from an EMBL/GenBank/DDBJ whole genome shotgun (WGS) entry which is preliminary data.</text>
</comment>
<organism evidence="1 2">
    <name type="scientific">Mycena metata</name>
    <dbReference type="NCBI Taxonomy" id="1033252"/>
    <lineage>
        <taxon>Eukaryota</taxon>
        <taxon>Fungi</taxon>
        <taxon>Dikarya</taxon>
        <taxon>Basidiomycota</taxon>
        <taxon>Agaricomycotina</taxon>
        <taxon>Agaricomycetes</taxon>
        <taxon>Agaricomycetidae</taxon>
        <taxon>Agaricales</taxon>
        <taxon>Marasmiineae</taxon>
        <taxon>Mycenaceae</taxon>
        <taxon>Mycena</taxon>
    </lineage>
</organism>
<dbReference type="AlphaFoldDB" id="A0AAD7NT56"/>
<accession>A0AAD7NT56</accession>
<feature type="non-terminal residue" evidence="1">
    <location>
        <position position="114"/>
    </location>
</feature>
<proteinExistence type="predicted"/>
<sequence length="114" mass="12345">SRERRIDGSKCVQGLIPTHTLLIVSMAIFSLRHPTQAQPGARAAATCPPTTTFFATHSISVGSVRRKATQTIYICVSLSSKYLFVIGDSNSTLCLSPGSLALLRLTWLRIKVVS</sequence>
<name>A0AAD7NT56_9AGAR</name>
<reference evidence="1" key="1">
    <citation type="submission" date="2023-03" db="EMBL/GenBank/DDBJ databases">
        <title>Massive genome expansion in bonnet fungi (Mycena s.s.) driven by repeated elements and novel gene families across ecological guilds.</title>
        <authorList>
            <consortium name="Lawrence Berkeley National Laboratory"/>
            <person name="Harder C.B."/>
            <person name="Miyauchi S."/>
            <person name="Viragh M."/>
            <person name="Kuo A."/>
            <person name="Thoen E."/>
            <person name="Andreopoulos B."/>
            <person name="Lu D."/>
            <person name="Skrede I."/>
            <person name="Drula E."/>
            <person name="Henrissat B."/>
            <person name="Morin E."/>
            <person name="Kohler A."/>
            <person name="Barry K."/>
            <person name="LaButti K."/>
            <person name="Morin E."/>
            <person name="Salamov A."/>
            <person name="Lipzen A."/>
            <person name="Mereny Z."/>
            <person name="Hegedus B."/>
            <person name="Baldrian P."/>
            <person name="Stursova M."/>
            <person name="Weitz H."/>
            <person name="Taylor A."/>
            <person name="Grigoriev I.V."/>
            <person name="Nagy L.G."/>
            <person name="Martin F."/>
            <person name="Kauserud H."/>
        </authorList>
    </citation>
    <scope>NUCLEOTIDE SEQUENCE</scope>
    <source>
        <strain evidence="1">CBHHK182m</strain>
    </source>
</reference>
<evidence type="ECO:0000313" key="1">
    <source>
        <dbReference type="EMBL" id="KAJ7774050.1"/>
    </source>
</evidence>
<protein>
    <submittedName>
        <fullName evidence="1">Uncharacterized protein</fullName>
    </submittedName>
</protein>
<gene>
    <name evidence="1" type="ORF">B0H16DRAFT_1510878</name>
</gene>